<dbReference type="AlphaFoldDB" id="A0A7S0WNS1"/>
<accession>A0A7S0WNS1</accession>
<proteinExistence type="predicted"/>
<name>A0A7S0WNS1_9CHLO</name>
<protein>
    <submittedName>
        <fullName evidence="1">Uncharacterized protein</fullName>
    </submittedName>
</protein>
<dbReference type="InterPro" id="IPR011990">
    <property type="entry name" value="TPR-like_helical_dom_sf"/>
</dbReference>
<dbReference type="PROSITE" id="PS51257">
    <property type="entry name" value="PROKAR_LIPOPROTEIN"/>
    <property type="match status" value="1"/>
</dbReference>
<evidence type="ECO:0000313" key="1">
    <source>
        <dbReference type="EMBL" id="CAD8675443.1"/>
    </source>
</evidence>
<sequence>MQRTQGVLRCLLGAACRQQSVAQPSTQSALSSCLPPLRSNTSRLLSTSNVLNSLIYNDPMPSSKTERVRSRLNLMKELGAADLKHTIVDQFEKAGQPGNKELNIFLDKCESAEDVESALELVQKFRVERISNSVFANFKESTSIKLFHACSRAAMPEKAFEAFARSTELGLQVSDKVVDLLAQQDCSLTEEQVDAVMSAYSTARVAKVSQGAGTASVVLLALLKGQEVARALAFAERLLAGGERPAAAVWPALAAGAKEAGLEAQAEALQQ</sequence>
<reference evidence="1" key="1">
    <citation type="submission" date="2021-01" db="EMBL/GenBank/DDBJ databases">
        <authorList>
            <person name="Corre E."/>
            <person name="Pelletier E."/>
            <person name="Niang G."/>
            <person name="Scheremetjew M."/>
            <person name="Finn R."/>
            <person name="Kale V."/>
            <person name="Holt S."/>
            <person name="Cochrane G."/>
            <person name="Meng A."/>
            <person name="Brown T."/>
            <person name="Cohen L."/>
        </authorList>
    </citation>
    <scope>NUCLEOTIDE SEQUENCE</scope>
    <source>
        <strain evidence="1">CCMP722</strain>
    </source>
</reference>
<gene>
    <name evidence="1" type="ORF">POBO1169_LOCUS12702</name>
</gene>
<dbReference type="Gene3D" id="1.25.40.10">
    <property type="entry name" value="Tetratricopeptide repeat domain"/>
    <property type="match status" value="1"/>
</dbReference>
<organism evidence="1">
    <name type="scientific">Pyramimonas obovata</name>
    <dbReference type="NCBI Taxonomy" id="1411642"/>
    <lineage>
        <taxon>Eukaryota</taxon>
        <taxon>Viridiplantae</taxon>
        <taxon>Chlorophyta</taxon>
        <taxon>Pyramimonadophyceae</taxon>
        <taxon>Pyramimonadales</taxon>
        <taxon>Pyramimonadaceae</taxon>
        <taxon>Pyramimonas</taxon>
        <taxon>Pyramimonas incertae sedis</taxon>
    </lineage>
</organism>
<dbReference type="EMBL" id="HBFA01024957">
    <property type="protein sequence ID" value="CAD8675443.1"/>
    <property type="molecule type" value="Transcribed_RNA"/>
</dbReference>